<reference evidence="6 7" key="1">
    <citation type="submission" date="2019-07" db="EMBL/GenBank/DDBJ databases">
        <authorList>
            <person name="Zhou L.-Y."/>
        </authorList>
    </citation>
    <scope>NUCLEOTIDE SEQUENCE [LARGE SCALE GENOMIC DNA]</scope>
    <source>
        <strain evidence="6 7">YIM 101269</strain>
    </source>
</reference>
<dbReference type="InterPro" id="IPR044119">
    <property type="entry name" value="Adenylation_LigC-like"/>
</dbReference>
<proteinExistence type="inferred from homology"/>
<accession>A0A553JW21</accession>
<dbReference type="OrthoDB" id="9770771at2"/>
<evidence type="ECO:0000256" key="1">
    <source>
        <dbReference type="ARBA" id="ARBA00007572"/>
    </source>
</evidence>
<evidence type="ECO:0000256" key="4">
    <source>
        <dbReference type="ARBA" id="ARBA00034003"/>
    </source>
</evidence>
<dbReference type="InterPro" id="IPR012310">
    <property type="entry name" value="DNA_ligase_ATP-dep_cent"/>
</dbReference>
<dbReference type="Pfam" id="PF04679">
    <property type="entry name" value="DNA_ligase_A_C"/>
    <property type="match status" value="1"/>
</dbReference>
<dbReference type="PROSITE" id="PS50160">
    <property type="entry name" value="DNA_LIGASE_A3"/>
    <property type="match status" value="1"/>
</dbReference>
<organism evidence="6 7">
    <name type="scientific">Tessaracoccus rhinocerotis</name>
    <dbReference type="NCBI Taxonomy" id="1689449"/>
    <lineage>
        <taxon>Bacteria</taxon>
        <taxon>Bacillati</taxon>
        <taxon>Actinomycetota</taxon>
        <taxon>Actinomycetes</taxon>
        <taxon>Propionibacteriales</taxon>
        <taxon>Propionibacteriaceae</taxon>
        <taxon>Tessaracoccus</taxon>
    </lineage>
</organism>
<protein>
    <recommendedName>
        <fullName evidence="2">DNA ligase (ATP)</fullName>
        <ecNumber evidence="2">6.5.1.1</ecNumber>
    </recommendedName>
</protein>
<name>A0A553JW21_9ACTN</name>
<dbReference type="PANTHER" id="PTHR45674">
    <property type="entry name" value="DNA LIGASE 1/3 FAMILY MEMBER"/>
    <property type="match status" value="1"/>
</dbReference>
<dbReference type="EMBL" id="VKKG01000008">
    <property type="protein sequence ID" value="TRY16639.1"/>
    <property type="molecule type" value="Genomic_DNA"/>
</dbReference>
<evidence type="ECO:0000313" key="7">
    <source>
        <dbReference type="Proteomes" id="UP000317638"/>
    </source>
</evidence>
<comment type="similarity">
    <text evidence="1">Belongs to the ATP-dependent DNA ligase family.</text>
</comment>
<dbReference type="NCBIfam" id="NF006078">
    <property type="entry name" value="PRK08224.1"/>
    <property type="match status" value="1"/>
</dbReference>
<dbReference type="RefSeq" id="WP_143939456.1">
    <property type="nucleotide sequence ID" value="NZ_VKKG01000008.1"/>
</dbReference>
<dbReference type="Pfam" id="PF01068">
    <property type="entry name" value="DNA_ligase_A_M"/>
    <property type="match status" value="1"/>
</dbReference>
<dbReference type="AlphaFoldDB" id="A0A553JW21"/>
<evidence type="ECO:0000256" key="2">
    <source>
        <dbReference type="ARBA" id="ARBA00012727"/>
    </source>
</evidence>
<dbReference type="PANTHER" id="PTHR45674:SF4">
    <property type="entry name" value="DNA LIGASE 1"/>
    <property type="match status" value="1"/>
</dbReference>
<dbReference type="InterPro" id="IPR050191">
    <property type="entry name" value="ATP-dep_DNA_ligase"/>
</dbReference>
<dbReference type="GO" id="GO:0006310">
    <property type="term" value="P:DNA recombination"/>
    <property type="evidence" value="ECO:0007669"/>
    <property type="project" value="InterPro"/>
</dbReference>
<evidence type="ECO:0000256" key="3">
    <source>
        <dbReference type="ARBA" id="ARBA00022598"/>
    </source>
</evidence>
<feature type="domain" description="ATP-dependent DNA ligase family profile" evidence="5">
    <location>
        <begin position="117"/>
        <end position="244"/>
    </location>
</feature>
<evidence type="ECO:0000313" key="6">
    <source>
        <dbReference type="EMBL" id="TRY16639.1"/>
    </source>
</evidence>
<dbReference type="InterPro" id="IPR012309">
    <property type="entry name" value="DNA_ligase_ATP-dep_C"/>
</dbReference>
<evidence type="ECO:0000259" key="5">
    <source>
        <dbReference type="PROSITE" id="PS50160"/>
    </source>
</evidence>
<dbReference type="Proteomes" id="UP000317638">
    <property type="component" value="Unassembled WGS sequence"/>
</dbReference>
<dbReference type="Gene3D" id="2.40.50.140">
    <property type="entry name" value="Nucleic acid-binding proteins"/>
    <property type="match status" value="1"/>
</dbReference>
<dbReference type="GO" id="GO:0003910">
    <property type="term" value="F:DNA ligase (ATP) activity"/>
    <property type="evidence" value="ECO:0007669"/>
    <property type="project" value="UniProtKB-EC"/>
</dbReference>
<dbReference type="CDD" id="cd07905">
    <property type="entry name" value="Adenylation_DNA_ligase_LigC"/>
    <property type="match status" value="1"/>
</dbReference>
<comment type="caution">
    <text evidence="6">The sequence shown here is derived from an EMBL/GenBank/DDBJ whole genome shotgun (WGS) entry which is preliminary data.</text>
</comment>
<comment type="catalytic activity">
    <reaction evidence="4">
        <text>ATP + (deoxyribonucleotide)n-3'-hydroxyl + 5'-phospho-(deoxyribonucleotide)m = (deoxyribonucleotide)n+m + AMP + diphosphate.</text>
        <dbReference type="EC" id="6.5.1.1"/>
    </reaction>
</comment>
<dbReference type="SUPFAM" id="SSF50249">
    <property type="entry name" value="Nucleic acid-binding proteins"/>
    <property type="match status" value="1"/>
</dbReference>
<dbReference type="CDD" id="cd07970">
    <property type="entry name" value="OBF_DNA_ligase_LigC"/>
    <property type="match status" value="1"/>
</dbReference>
<dbReference type="InterPro" id="IPR044117">
    <property type="entry name" value="OBF_LigC-like"/>
</dbReference>
<dbReference type="GO" id="GO:0005524">
    <property type="term" value="F:ATP binding"/>
    <property type="evidence" value="ECO:0007669"/>
    <property type="project" value="InterPro"/>
</dbReference>
<keyword evidence="3 6" id="KW-0436">Ligase</keyword>
<dbReference type="GO" id="GO:0006281">
    <property type="term" value="P:DNA repair"/>
    <property type="evidence" value="ECO:0007669"/>
    <property type="project" value="InterPro"/>
</dbReference>
<dbReference type="EC" id="6.5.1.1" evidence="2"/>
<sequence length="342" mass="38393">MLPLELPIDPMLAKGVDTVPVGDFAYEPKWDGYRCIIIRDGDEMELGSRGKKPLTRYFPELLPAVATLPERCIVDAEVIQRTGEPGAERLSWDILSQRIHPAESRVRMLSGKFPAELVCFDLLALGDDDWTGRPWTERRAMLEEVFEADLHPSLHLSAVTRDPAVATDWFERFEGAGLDGVVAKRLDSPYEQGRRSMLKVKHKRTAEAVVVGYRVHKSGEGVGSLLLAMYGDDGDLHRMGGIVGFPMKMRRELLDELQPLVLEEADPSLEAPASRFSAGRDQSWVPLSPELVVEVAFDQLEGNRFRHAASFLRFRPDREPESCRIEQVDRAIAYDLAEVLAT</sequence>
<gene>
    <name evidence="6" type="ORF">FOJ82_15775</name>
</gene>
<dbReference type="Gene3D" id="3.30.470.30">
    <property type="entry name" value="DNA ligase/mRNA capping enzyme"/>
    <property type="match status" value="1"/>
</dbReference>
<keyword evidence="7" id="KW-1185">Reference proteome</keyword>
<dbReference type="InterPro" id="IPR012340">
    <property type="entry name" value="NA-bd_OB-fold"/>
</dbReference>
<dbReference type="SUPFAM" id="SSF56091">
    <property type="entry name" value="DNA ligase/mRNA capping enzyme, catalytic domain"/>
    <property type="match status" value="1"/>
</dbReference>